<dbReference type="Gene3D" id="1.20.1510.10">
    <property type="entry name" value="Cation efflux protein transmembrane domain"/>
    <property type="match status" value="1"/>
</dbReference>
<dbReference type="Pfam" id="PF22939">
    <property type="entry name" value="WHD_GPIID"/>
    <property type="match status" value="1"/>
</dbReference>
<feature type="region of interest" description="Disordered" evidence="9">
    <location>
        <begin position="1"/>
        <end position="25"/>
    </location>
</feature>
<dbReference type="PRINTS" id="PR01415">
    <property type="entry name" value="ANKYRIN"/>
</dbReference>
<keyword evidence="4" id="KW-0677">Repeat</keyword>
<dbReference type="GO" id="GO:0098771">
    <property type="term" value="P:inorganic ion homeostasis"/>
    <property type="evidence" value="ECO:0007669"/>
    <property type="project" value="UniProtKB-ARBA"/>
</dbReference>
<keyword evidence="7 10" id="KW-0472">Membrane</keyword>
<feature type="repeat" description="ANK" evidence="8">
    <location>
        <begin position="1357"/>
        <end position="1389"/>
    </location>
</feature>
<evidence type="ECO:0000256" key="6">
    <source>
        <dbReference type="ARBA" id="ARBA00023043"/>
    </source>
</evidence>
<dbReference type="Gene3D" id="3.40.50.300">
    <property type="entry name" value="P-loop containing nucleotide triphosphate hydrolases"/>
    <property type="match status" value="1"/>
</dbReference>
<evidence type="ECO:0000256" key="4">
    <source>
        <dbReference type="ARBA" id="ARBA00022737"/>
    </source>
</evidence>
<dbReference type="Pfam" id="PF24883">
    <property type="entry name" value="NPHP3_N"/>
    <property type="match status" value="1"/>
</dbReference>
<dbReference type="Pfam" id="PF00023">
    <property type="entry name" value="Ank"/>
    <property type="match status" value="1"/>
</dbReference>
<accession>S8A6K0</accession>
<feature type="repeat" description="ANK" evidence="8">
    <location>
        <begin position="1423"/>
        <end position="1455"/>
    </location>
</feature>
<dbReference type="Pfam" id="PF16916">
    <property type="entry name" value="ZT_dimer"/>
    <property type="match status" value="1"/>
</dbReference>
<dbReference type="InterPro" id="IPR027417">
    <property type="entry name" value="P-loop_NTPase"/>
</dbReference>
<feature type="repeat" description="ANK" evidence="8">
    <location>
        <begin position="1327"/>
        <end position="1356"/>
    </location>
</feature>
<feature type="transmembrane region" description="Helical" evidence="10">
    <location>
        <begin position="1954"/>
        <end position="1972"/>
    </location>
</feature>
<dbReference type="OrthoDB" id="539213at2759"/>
<dbReference type="STRING" id="1284197.S8A6K0"/>
<comment type="subcellular location">
    <subcellularLocation>
        <location evidence="1">Membrane</location>
        <topology evidence="1">Multi-pass membrane protein</topology>
    </subcellularLocation>
</comment>
<dbReference type="OMA" id="WACISTI"/>
<gene>
    <name evidence="15" type="ORF">H072_7794</name>
</gene>
<sequence length="2106" mass="236805">MFTKVLRRQQTMLGSDDDSDSDSDLSILSKADTQQTLIGTIDTDGKPIAQGGIKITGLDRLWNEALQRLDDQSRRRVVHEGKIAGQNNTFRLLIDGIQRQQNAVAESRLTYTKKNGEKVYVRDKMERVVTWFTKSQLFEFGNILSEVSLYAAIPWACISTIFTVAEHHMEADRNVMEGVEDVSNMIARYTHYYDAYLKGDDEYDDIMKERLEEEIVKTFVAIFGFLSQVIRFYKGSEKRRKRILHTFKATSISTMVMECMKKVATEDDQVVKIIAMMDVDYQRKTRAFMDVNFTDMRNVLMSIQAQVDDLNGMMKGDDTKLQAIVDQIMNAIVPKVEPIETLKNWLGGWVIEDSFQDANDIRLENTCKWLLERDEYVKWKQQSIETKLLWIYGPPGSGKSILCSTAIKDLMDTHPGTHNVAYYFCSARFEHTRDPESIARSWVQQLLLDDFAHREASAYYSKQKTGTRASMHDVWELFTKIAQKMQDCVVVLDGLDECFKIGQAMAHKATMNRWLDFLMKLEKHSKGTRARILLVSRDEPDIRQNLLSWKSHGVSPVKVTELEVKSEYTRSDILLFAEKSVQDAVSYSEPPVSKDTIIKLSSLAAEKAKGMFLYITLLKTRLEQYIHNGRTEESLCEAIDELGDYDEAYGRILDMIQSYKGERKVRVEAVLRWVLFAARPLQMQELAEALEAAMYTNSGQQHVPNARGSLVPPEKLTSGYFQQIISLCGSFVVSSEKASTSDLLKTVDFVHFTAKEFLLAPMDPGGAYGTYGFHFDDEVRHQAVLAEICLRYLCSDDFKKPRIKISKRLIDEKRANFRFLDYATSFVFQHIQNAGNAARERESVQYLLNKFFGNHSDNWYLWAYFYETKQDIEYPQTPVVSDLQAFKPASKMYYCALFGLVDTMKHLHSIGASEDLDAQGGRYGTPLQAAIANKHEDAVNLLLDWGADPNVQRLNDNALQAAVRTSASATVQLLLQHGAKIDDDLLLQALRSSDLEIFHQLWSQIEKSGSRIKNKEALLDEIAKEAGVEAFIKLLLKSGTNIIWKAEGYNTPLHRAAAHGRLENARLILKEAQRRVCLPAVLEEGDHVGRTPLWLAAAAGSIEIVELLLKYGAELYASNKHKRNAMHAAARFGQSQMILYLVSAGYGLTDCDNNRNQPLQLAVQQGKYEAARTLLELGANVNAKNFDGWSSLHEALFAGENVEMVKLLLEYGADINATDSNGVSPLNRAIIAGNRMNARELIDRGADVCRKNKDGQSGLHDCARLARPEMLKYLLDAGMTSEIDTPDRTIGKTPLYLAVEQGRPKMVQEFIKHGADVNKRTAEGWWTPLHEAVKKGYLEISEMLLKAGADPNAADDDGITCFHCCWRTGAVSLASLLLAHGADVNIKRKDEFTALHYACFEGRVDWAEFLVQNGANLEDETREGYTPLHLSMLRNHWAITEMLIRNGADVNHKDRKSWTPLHRASNLGHTHIVEMLVAQKGVDLEARNDEFTTAVNDAVKNNRSEVVKVLARAGANLEKSSNGGPWPVIIESIFKDIKCLEALLSSGASIWTKDRYNSVCAHAAAHNGKIEHLELILKHLDVKYPNRKDEYFDLRNRWNRTPLIDACMQNHNNCVEILMRYGVDVNARGTITNRRPITIAADKGHHEIMKQLMKSPQIKFDEEVDMFSPLHLTAIKAMPETSKALIKKDRNKVMINHSGPQGGTPLIECAIHDRPFITQWLIDAGADTQKSLPSKFISEQQSIKHLRLIVPEARKYGAITKLANLRSLDLLCLTPSKVQYAEELLRRSYETLESLFLAVKVAGNSNFLPGTDYSGLIAMFRALRQAGKPAPKLQIENPKLILIVGCIGLTLNLISAFFLHDHEEEVKHVINNGGESVGTTEPQRAAIHLGELQQLHHDHRHETTPAEESHAQYDLGMMGILLHVIGDAINNVGVIVVAVAIWKAEGKAKYYADPAVSMFIAIMIFLSVLPLVKKSGIILLDTVPAGVNPQDVRYDLEQVPGVISVHELHIRRLNQRKTIASAHVVVSSRVLENFVELAKVLNECFHAYGIHSATLQPELADDSSEVGTDSSVTSLQGLRRRQPSSRSVCRINCGTTTCEALTCCSY</sequence>
<dbReference type="GO" id="GO:0008324">
    <property type="term" value="F:monoatomic cation transmembrane transporter activity"/>
    <property type="evidence" value="ECO:0007669"/>
    <property type="project" value="InterPro"/>
</dbReference>
<evidence type="ECO:0000256" key="1">
    <source>
        <dbReference type="ARBA" id="ARBA00004141"/>
    </source>
</evidence>
<dbReference type="GO" id="GO:0030003">
    <property type="term" value="P:intracellular monoatomic cation homeostasis"/>
    <property type="evidence" value="ECO:0007669"/>
    <property type="project" value="UniProtKB-ARBA"/>
</dbReference>
<dbReference type="NCBIfam" id="TIGR01297">
    <property type="entry name" value="CDF"/>
    <property type="match status" value="1"/>
</dbReference>
<feature type="domain" description="GPI inositol-deacylase winged helix" evidence="13">
    <location>
        <begin position="663"/>
        <end position="760"/>
    </location>
</feature>
<feature type="domain" description="Cation efflux protein cytoplasmic" evidence="12">
    <location>
        <begin position="1989"/>
        <end position="2058"/>
    </location>
</feature>
<keyword evidence="16" id="KW-1185">Reference proteome</keyword>
<reference evidence="16" key="2">
    <citation type="submission" date="2013-04" db="EMBL/GenBank/DDBJ databases">
        <title>Genomic mechanisms accounting for the adaptation to parasitism in nematode-trapping fungi.</title>
        <authorList>
            <person name="Ahren D.G."/>
        </authorList>
    </citation>
    <scope>NUCLEOTIDE SEQUENCE [LARGE SCALE GENOMIC DNA]</scope>
    <source>
        <strain evidence="16">CBS 200.50</strain>
    </source>
</reference>
<name>S8A6K0_DACHA</name>
<dbReference type="PANTHER" id="PTHR24198">
    <property type="entry name" value="ANKYRIN REPEAT AND PROTEIN KINASE DOMAIN-CONTAINING PROTEIN"/>
    <property type="match status" value="1"/>
</dbReference>
<keyword evidence="5 10" id="KW-1133">Transmembrane helix</keyword>
<organism evidence="15 16">
    <name type="scientific">Dactylellina haptotyla (strain CBS 200.50)</name>
    <name type="common">Nematode-trapping fungus</name>
    <name type="synonym">Monacrosporium haptotylum</name>
    <dbReference type="NCBI Taxonomy" id="1284197"/>
    <lineage>
        <taxon>Eukaryota</taxon>
        <taxon>Fungi</taxon>
        <taxon>Dikarya</taxon>
        <taxon>Ascomycota</taxon>
        <taxon>Pezizomycotina</taxon>
        <taxon>Orbiliomycetes</taxon>
        <taxon>Orbiliales</taxon>
        <taxon>Orbiliaceae</taxon>
        <taxon>Dactylellina</taxon>
    </lineage>
</organism>
<evidence type="ECO:0000256" key="7">
    <source>
        <dbReference type="ARBA" id="ARBA00023136"/>
    </source>
</evidence>
<feature type="transmembrane region" description="Helical" evidence="10">
    <location>
        <begin position="1840"/>
        <end position="1859"/>
    </location>
</feature>
<evidence type="ECO:0000256" key="3">
    <source>
        <dbReference type="ARBA" id="ARBA00022692"/>
    </source>
</evidence>
<dbReference type="PROSITE" id="PS50088">
    <property type="entry name" value="ANK_REPEAT"/>
    <property type="match status" value="12"/>
</dbReference>
<dbReference type="HOGENOM" id="CLU_238059_0_0_1"/>
<dbReference type="InterPro" id="IPR027469">
    <property type="entry name" value="Cation_efflux_TMD_sf"/>
</dbReference>
<feature type="repeat" description="ANK" evidence="8">
    <location>
        <begin position="1456"/>
        <end position="1489"/>
    </location>
</feature>
<feature type="domain" description="Nephrocystin 3-like N-terminal" evidence="14">
    <location>
        <begin position="365"/>
        <end position="537"/>
    </location>
</feature>
<dbReference type="InterPro" id="IPR056884">
    <property type="entry name" value="NPHP3-like_N"/>
</dbReference>
<feature type="repeat" description="ANK" evidence="8">
    <location>
        <begin position="922"/>
        <end position="954"/>
    </location>
</feature>
<keyword evidence="3 10" id="KW-0812">Transmembrane</keyword>
<dbReference type="Pfam" id="PF12796">
    <property type="entry name" value="Ank_2"/>
    <property type="match status" value="6"/>
</dbReference>
<evidence type="ECO:0000256" key="9">
    <source>
        <dbReference type="SAM" id="MobiDB-lite"/>
    </source>
</evidence>
<feature type="repeat" description="ANK" evidence="8">
    <location>
        <begin position="1088"/>
        <end position="1120"/>
    </location>
</feature>
<feature type="repeat" description="ANK" evidence="8">
    <location>
        <begin position="1154"/>
        <end position="1186"/>
    </location>
</feature>
<evidence type="ECO:0000259" key="11">
    <source>
        <dbReference type="Pfam" id="PF01545"/>
    </source>
</evidence>
<keyword evidence="6 8" id="KW-0040">ANK repeat</keyword>
<dbReference type="PROSITE" id="PS50297">
    <property type="entry name" value="ANK_REP_REGION"/>
    <property type="match status" value="10"/>
</dbReference>
<feature type="repeat" description="ANK" evidence="8">
    <location>
        <begin position="1221"/>
        <end position="1253"/>
    </location>
</feature>
<dbReference type="InterPro" id="IPR002524">
    <property type="entry name" value="Cation_efflux"/>
</dbReference>
<evidence type="ECO:0000313" key="16">
    <source>
        <dbReference type="Proteomes" id="UP000015100"/>
    </source>
</evidence>
<dbReference type="SUPFAM" id="SSF160240">
    <property type="entry name" value="Cation efflux protein cytoplasmic domain-like"/>
    <property type="match status" value="1"/>
</dbReference>
<feature type="repeat" description="ANK" evidence="8">
    <location>
        <begin position="1187"/>
        <end position="1220"/>
    </location>
</feature>
<evidence type="ECO:0000313" key="15">
    <source>
        <dbReference type="EMBL" id="EPS38454.1"/>
    </source>
</evidence>
<dbReference type="EMBL" id="AQGS01000548">
    <property type="protein sequence ID" value="EPS38454.1"/>
    <property type="molecule type" value="Genomic_DNA"/>
</dbReference>
<protein>
    <submittedName>
        <fullName evidence="15">Uncharacterized protein</fullName>
    </submittedName>
</protein>
<dbReference type="InterPro" id="IPR027470">
    <property type="entry name" value="Cation_efflux_CTD"/>
</dbReference>
<dbReference type="InterPro" id="IPR036770">
    <property type="entry name" value="Ankyrin_rpt-contain_sf"/>
</dbReference>
<evidence type="ECO:0000256" key="2">
    <source>
        <dbReference type="ARBA" id="ARBA00022448"/>
    </source>
</evidence>
<dbReference type="Proteomes" id="UP000015100">
    <property type="component" value="Unassembled WGS sequence"/>
</dbReference>
<comment type="caution">
    <text evidence="15">The sequence shown here is derived from an EMBL/GenBank/DDBJ whole genome shotgun (WGS) entry which is preliminary data.</text>
</comment>
<feature type="transmembrane region" description="Helical" evidence="10">
    <location>
        <begin position="1920"/>
        <end position="1942"/>
    </location>
</feature>
<dbReference type="eggNOG" id="KOG1483">
    <property type="taxonomic scope" value="Eukaryota"/>
</dbReference>
<dbReference type="GO" id="GO:0016020">
    <property type="term" value="C:membrane"/>
    <property type="evidence" value="ECO:0007669"/>
    <property type="project" value="UniProtKB-SubCell"/>
</dbReference>
<dbReference type="PANTHER" id="PTHR24198:SF165">
    <property type="entry name" value="ANKYRIN REPEAT-CONTAINING PROTEIN-RELATED"/>
    <property type="match status" value="1"/>
</dbReference>
<proteinExistence type="predicted"/>
<dbReference type="Pfam" id="PF01545">
    <property type="entry name" value="Cation_efflux"/>
    <property type="match status" value="1"/>
</dbReference>
<evidence type="ECO:0000256" key="8">
    <source>
        <dbReference type="PROSITE-ProRule" id="PRU00023"/>
    </source>
</evidence>
<evidence type="ECO:0000259" key="13">
    <source>
        <dbReference type="Pfam" id="PF22939"/>
    </source>
</evidence>
<dbReference type="Pfam" id="PF13637">
    <property type="entry name" value="Ank_4"/>
    <property type="match status" value="1"/>
</dbReference>
<feature type="domain" description="Cation efflux protein transmembrane" evidence="11">
    <location>
        <begin position="1816"/>
        <end position="1980"/>
    </location>
</feature>
<feature type="repeat" description="ANK" evidence="8">
    <location>
        <begin position="1598"/>
        <end position="1630"/>
    </location>
</feature>
<feature type="repeat" description="ANK" evidence="8">
    <location>
        <begin position="1390"/>
        <end position="1422"/>
    </location>
</feature>
<evidence type="ECO:0000256" key="5">
    <source>
        <dbReference type="ARBA" id="ARBA00022989"/>
    </source>
</evidence>
<dbReference type="InterPro" id="IPR054471">
    <property type="entry name" value="GPIID_WHD"/>
</dbReference>
<reference evidence="15 16" key="1">
    <citation type="journal article" date="2013" name="PLoS Genet.">
        <title>Genomic mechanisms accounting for the adaptation to parasitism in nematode-trapping fungi.</title>
        <authorList>
            <person name="Meerupati T."/>
            <person name="Andersson K.M."/>
            <person name="Friman E."/>
            <person name="Kumar D."/>
            <person name="Tunlid A."/>
            <person name="Ahren D."/>
        </authorList>
    </citation>
    <scope>NUCLEOTIDE SEQUENCE [LARGE SCALE GENOMIC DNA]</scope>
    <source>
        <strain evidence="15 16">CBS 200.50</strain>
    </source>
</reference>
<dbReference type="SUPFAM" id="SSF48403">
    <property type="entry name" value="Ankyrin repeat"/>
    <property type="match status" value="3"/>
</dbReference>
<keyword evidence="2" id="KW-0813">Transport</keyword>
<dbReference type="eggNOG" id="KOG4177">
    <property type="taxonomic scope" value="Eukaryota"/>
</dbReference>
<evidence type="ECO:0000259" key="14">
    <source>
        <dbReference type="Pfam" id="PF24883"/>
    </source>
</evidence>
<dbReference type="SMART" id="SM00248">
    <property type="entry name" value="ANK"/>
    <property type="match status" value="22"/>
</dbReference>
<dbReference type="InterPro" id="IPR002110">
    <property type="entry name" value="Ankyrin_rpt"/>
</dbReference>
<dbReference type="SUPFAM" id="SSF52540">
    <property type="entry name" value="P-loop containing nucleoside triphosphate hydrolases"/>
    <property type="match status" value="1"/>
</dbReference>
<dbReference type="SUPFAM" id="SSF161111">
    <property type="entry name" value="Cation efflux protein transmembrane domain-like"/>
    <property type="match status" value="1"/>
</dbReference>
<feature type="repeat" description="ANK" evidence="8">
    <location>
        <begin position="1290"/>
        <end position="1322"/>
    </location>
</feature>
<evidence type="ECO:0000256" key="10">
    <source>
        <dbReference type="SAM" id="Phobius"/>
    </source>
</evidence>
<dbReference type="InterPro" id="IPR036837">
    <property type="entry name" value="Cation_efflux_CTD_sf"/>
</dbReference>
<dbReference type="InterPro" id="IPR058533">
    <property type="entry name" value="Cation_efflux_TM"/>
</dbReference>
<evidence type="ECO:0000259" key="12">
    <source>
        <dbReference type="Pfam" id="PF16916"/>
    </source>
</evidence>
<dbReference type="Gene3D" id="1.25.40.20">
    <property type="entry name" value="Ankyrin repeat-containing domain"/>
    <property type="match status" value="6"/>
</dbReference>